<dbReference type="EMBL" id="CP002903">
    <property type="protein sequence ID" value="AEJ60901.1"/>
    <property type="molecule type" value="Genomic_DNA"/>
</dbReference>
<keyword evidence="3" id="KW-1185">Reference proteome</keyword>
<evidence type="ECO:0000313" key="2">
    <source>
        <dbReference type="EMBL" id="AEJ60901.1"/>
    </source>
</evidence>
<dbReference type="STRING" id="869211.Spith_0621"/>
<reference evidence="2 3" key="1">
    <citation type="submission" date="2011-06" db="EMBL/GenBank/DDBJ databases">
        <title>The complete genome of Spirochaeta thermophila DSM 6578.</title>
        <authorList>
            <consortium name="US DOE Joint Genome Institute (JGI-PGF)"/>
            <person name="Lucas S."/>
            <person name="Lapidus A."/>
            <person name="Bruce D."/>
            <person name="Goodwin L."/>
            <person name="Pitluck S."/>
            <person name="Peters L."/>
            <person name="Kyrpides N."/>
            <person name="Mavromatis K."/>
            <person name="Ivanova N."/>
            <person name="Mikailova N."/>
            <person name="Pagani I."/>
            <person name="Chertkov O."/>
            <person name="Detter J.C."/>
            <person name="Tapia R."/>
            <person name="Han C."/>
            <person name="Land M."/>
            <person name="Hauser L."/>
            <person name="Markowitz V."/>
            <person name="Cheng J.-F."/>
            <person name="Hugenholtz P."/>
            <person name="Woyke T."/>
            <person name="Wu D."/>
            <person name="Spring S."/>
            <person name="Merkhoffer B."/>
            <person name="Schneider S."/>
            <person name="Klenk H.-P."/>
            <person name="Eisen J.A."/>
        </authorList>
    </citation>
    <scope>NUCLEOTIDE SEQUENCE [LARGE SCALE GENOMIC DNA]</scope>
    <source>
        <strain evidence="3">ATCC 700085 / DSM 6578 / Z-1203</strain>
    </source>
</reference>
<dbReference type="HOGENOM" id="CLU_083287_18_7_12"/>
<gene>
    <name evidence="2" type="ordered locus">Spith_0621</name>
</gene>
<dbReference type="InterPro" id="IPR022689">
    <property type="entry name" value="Iron_dep_repressor"/>
</dbReference>
<accession>G0GA65</accession>
<dbReference type="RefSeq" id="WP_014624281.1">
    <property type="nucleotide sequence ID" value="NC_017583.1"/>
</dbReference>
<dbReference type="OrthoDB" id="9799747at2"/>
<dbReference type="AlphaFoldDB" id="G0GA65"/>
<dbReference type="GO" id="GO:0003700">
    <property type="term" value="F:DNA-binding transcription factor activity"/>
    <property type="evidence" value="ECO:0007669"/>
    <property type="project" value="InterPro"/>
</dbReference>
<feature type="domain" description="HTH marR-type" evidence="1">
    <location>
        <begin position="1"/>
        <end position="134"/>
    </location>
</feature>
<dbReference type="PROSITE" id="PS50995">
    <property type="entry name" value="HTH_MARR_2"/>
    <property type="match status" value="1"/>
</dbReference>
<dbReference type="InterPro" id="IPR039422">
    <property type="entry name" value="MarR/SlyA-like"/>
</dbReference>
<dbReference type="PANTHER" id="PTHR33164">
    <property type="entry name" value="TRANSCRIPTIONAL REGULATOR, MARR FAMILY"/>
    <property type="match status" value="1"/>
</dbReference>
<dbReference type="GO" id="GO:0006950">
    <property type="term" value="P:response to stress"/>
    <property type="evidence" value="ECO:0007669"/>
    <property type="project" value="TreeGrafter"/>
</dbReference>
<dbReference type="InterPro" id="IPR036390">
    <property type="entry name" value="WH_DNA-bd_sf"/>
</dbReference>
<protein>
    <submittedName>
        <fullName evidence="2">Transcriptional regulator, MarR family</fullName>
    </submittedName>
</protein>
<dbReference type="Proteomes" id="UP000007254">
    <property type="component" value="Chromosome"/>
</dbReference>
<dbReference type="SMART" id="SM00347">
    <property type="entry name" value="HTH_MARR"/>
    <property type="match status" value="1"/>
</dbReference>
<dbReference type="InterPro" id="IPR036388">
    <property type="entry name" value="WH-like_DNA-bd_sf"/>
</dbReference>
<dbReference type="Pfam" id="PF01047">
    <property type="entry name" value="MarR"/>
    <property type="match status" value="1"/>
</dbReference>
<dbReference type="SMART" id="SM00529">
    <property type="entry name" value="HTH_DTXR"/>
    <property type="match status" value="1"/>
</dbReference>
<dbReference type="PANTHER" id="PTHR33164:SF43">
    <property type="entry name" value="HTH-TYPE TRANSCRIPTIONAL REPRESSOR YETL"/>
    <property type="match status" value="1"/>
</dbReference>
<name>G0GA65_WINT7</name>
<sequence>MIEALSSAFERLMFLKRKIFRHILAEEDVYPGQPGVLFHLFHHPESDQKAIAEALGITPASATVMLRRMEQAGLIQRARDPADRRRILVSLTPKGREKVERLKEKIDSFHRTMFGVLSPEEQSTCIALFRRLASHLSRTYGIQEPEE</sequence>
<dbReference type="InterPro" id="IPR000835">
    <property type="entry name" value="HTH_MarR-typ"/>
</dbReference>
<evidence type="ECO:0000313" key="3">
    <source>
        <dbReference type="Proteomes" id="UP000007254"/>
    </source>
</evidence>
<dbReference type="SUPFAM" id="SSF46785">
    <property type="entry name" value="Winged helix' DNA-binding domain"/>
    <property type="match status" value="1"/>
</dbReference>
<evidence type="ECO:0000259" key="1">
    <source>
        <dbReference type="PROSITE" id="PS50995"/>
    </source>
</evidence>
<proteinExistence type="predicted"/>
<dbReference type="GO" id="GO:0046914">
    <property type="term" value="F:transition metal ion binding"/>
    <property type="evidence" value="ECO:0007669"/>
    <property type="project" value="InterPro"/>
</dbReference>
<organism evidence="2 3">
    <name type="scientific">Winmispira thermophila (strain ATCC 700085 / DSM 6578 / Z-1203)</name>
    <name type="common">Spirochaeta thermophila</name>
    <dbReference type="NCBI Taxonomy" id="869211"/>
    <lineage>
        <taxon>Bacteria</taxon>
        <taxon>Pseudomonadati</taxon>
        <taxon>Spirochaetota</taxon>
        <taxon>Spirochaetia</taxon>
        <taxon>Winmispirales</taxon>
        <taxon>Winmispiraceae</taxon>
        <taxon>Winmispira</taxon>
    </lineage>
</organism>
<dbReference type="Gene3D" id="1.10.10.10">
    <property type="entry name" value="Winged helix-like DNA-binding domain superfamily/Winged helix DNA-binding domain"/>
    <property type="match status" value="1"/>
</dbReference>
<dbReference type="PRINTS" id="PR00598">
    <property type="entry name" value="HTHMARR"/>
</dbReference>
<dbReference type="KEGG" id="stq:Spith_0621"/>